<gene>
    <name evidence="1" type="ORF">ACHIPZ_13880</name>
</gene>
<dbReference type="RefSeq" id="WP_395115015.1">
    <property type="nucleotide sequence ID" value="NZ_JBIMSO010000051.1"/>
</dbReference>
<sequence>MSRLLDLKATKVVFIGAPDDRGNRGKIYHLAGANAGDENVTMGPDPKGHYFAPIHILSSSSARQDGATPLRTVRDPREWSFDVHIGADNEWDFLAANDLWWRNWSSDRDAFMCFYQQFSGWWTVPVRFSGEADPLTGVDPQAEYFESYTMHVTAFDPAYQAIEESFMWTNTLGLNEGGLLIPNRGTLKLWPRYTMNGPGKYFIEDPLSDENDIRVVQTPTLLPGETLRIDTFERRQTARVYSISTGPNGRNVWAQLQGRRWLFPIYPSTVGESGDVEPTEIRVIVEGGNVNSHVIATTTQRMPRPF</sequence>
<reference evidence="1 2" key="1">
    <citation type="submission" date="2024-10" db="EMBL/GenBank/DDBJ databases">
        <authorList>
            <person name="Riesco R."/>
        </authorList>
    </citation>
    <scope>NUCLEOTIDE SEQUENCE [LARGE SCALE GENOMIC DNA]</scope>
    <source>
        <strain evidence="1 2">NCIMB 15449</strain>
    </source>
</reference>
<evidence type="ECO:0000313" key="1">
    <source>
        <dbReference type="EMBL" id="MFH5209276.1"/>
    </source>
</evidence>
<comment type="caution">
    <text evidence="1">The sequence shown here is derived from an EMBL/GenBank/DDBJ whole genome shotgun (WGS) entry which is preliminary data.</text>
</comment>
<accession>A0ABW7JMP4</accession>
<organism evidence="1 2">
    <name type="scientific">Antrihabitans spumae</name>
    <dbReference type="NCBI Taxonomy" id="3373370"/>
    <lineage>
        <taxon>Bacteria</taxon>
        <taxon>Bacillati</taxon>
        <taxon>Actinomycetota</taxon>
        <taxon>Actinomycetes</taxon>
        <taxon>Mycobacteriales</taxon>
        <taxon>Nocardiaceae</taxon>
        <taxon>Antrihabitans</taxon>
    </lineage>
</organism>
<protein>
    <submittedName>
        <fullName evidence="1">Phage tail protein</fullName>
    </submittedName>
</protein>
<proteinExistence type="predicted"/>
<dbReference type="EMBL" id="JBIMSO010000051">
    <property type="protein sequence ID" value="MFH5209276.1"/>
    <property type="molecule type" value="Genomic_DNA"/>
</dbReference>
<name>A0ABW7JMP4_9NOCA</name>
<evidence type="ECO:0000313" key="2">
    <source>
        <dbReference type="Proteomes" id="UP001609175"/>
    </source>
</evidence>
<dbReference type="Proteomes" id="UP001609175">
    <property type="component" value="Unassembled WGS sequence"/>
</dbReference>